<dbReference type="EMBL" id="AP024718">
    <property type="protein sequence ID" value="BCX88540.1"/>
    <property type="molecule type" value="Genomic_DNA"/>
</dbReference>
<evidence type="ECO:0000313" key="3">
    <source>
        <dbReference type="Proteomes" id="UP001321450"/>
    </source>
</evidence>
<keyword evidence="1" id="KW-0472">Membrane</keyword>
<organism evidence="2 3">
    <name type="scientific">Methylomarinovum tepidoasis</name>
    <dbReference type="NCBI Taxonomy" id="2840183"/>
    <lineage>
        <taxon>Bacteria</taxon>
        <taxon>Pseudomonadati</taxon>
        <taxon>Pseudomonadota</taxon>
        <taxon>Gammaproteobacteria</taxon>
        <taxon>Methylococcales</taxon>
        <taxon>Methylothermaceae</taxon>
        <taxon>Methylomarinovum</taxon>
    </lineage>
</organism>
<gene>
    <name evidence="2" type="ORF">MIN45_P0909</name>
</gene>
<dbReference type="RefSeq" id="WP_286293700.1">
    <property type="nucleotide sequence ID" value="NZ_AP024718.1"/>
</dbReference>
<keyword evidence="3" id="KW-1185">Reference proteome</keyword>
<dbReference type="AlphaFoldDB" id="A0AAU9CV36"/>
<reference evidence="3" key="1">
    <citation type="journal article" date="2024" name="Int. J. Syst. Evol. Microbiol.">
        <title>Methylomarinovum tepidoasis sp. nov., a moderately thermophilic methanotroph of the family Methylothermaceae isolated from a deep-sea hydrothermal field.</title>
        <authorList>
            <person name="Hirayama H."/>
            <person name="Takaki Y."/>
            <person name="Abe M."/>
            <person name="Miyazaki M."/>
            <person name="Uematsu K."/>
            <person name="Matsui Y."/>
            <person name="Takai K."/>
        </authorList>
    </citation>
    <scope>NUCLEOTIDE SEQUENCE [LARGE SCALE GENOMIC DNA]</scope>
    <source>
        <strain evidence="3">IN45</strain>
    </source>
</reference>
<evidence type="ECO:0000256" key="1">
    <source>
        <dbReference type="SAM" id="Phobius"/>
    </source>
</evidence>
<keyword evidence="1" id="KW-0812">Transmembrane</keyword>
<dbReference type="Proteomes" id="UP001321450">
    <property type="component" value="Chromosome"/>
</dbReference>
<feature type="transmembrane region" description="Helical" evidence="1">
    <location>
        <begin position="12"/>
        <end position="34"/>
    </location>
</feature>
<proteinExistence type="predicted"/>
<dbReference type="InterPro" id="IPR032092">
    <property type="entry name" value="PilW"/>
</dbReference>
<accession>A0AAU9CV36</accession>
<dbReference type="Pfam" id="PF16074">
    <property type="entry name" value="PilW"/>
    <property type="match status" value="1"/>
</dbReference>
<keyword evidence="1" id="KW-1133">Transmembrane helix</keyword>
<sequence>MNGSLKQDGVSLVEIMVALVAGLILTAGGIQIYAANKQTYRVADASARIQENARFAMEILGRQLRMAGYRQDVTQSTTEAFPVLDGGTLNAAFSTAGQIISGTDGAIDNITIRYLGNDDGTIQTCAGSTASSGQIINQRFFISDTVLKCGSEIFQQDGAQVVGYNAQPLLQGVENIQITYGIDNNGDGTADRYDRSTRVADWNQVVSVRISLLLQSEDNITTAPQPYTFKGATVTPADRRLRRVFTTTVGLRNRLP</sequence>
<dbReference type="GO" id="GO:0043683">
    <property type="term" value="P:type IV pilus assembly"/>
    <property type="evidence" value="ECO:0007669"/>
    <property type="project" value="InterPro"/>
</dbReference>
<name>A0AAU9CV36_9GAMM</name>
<evidence type="ECO:0000313" key="2">
    <source>
        <dbReference type="EMBL" id="BCX88540.1"/>
    </source>
</evidence>
<dbReference type="KEGG" id="meiy:MIN45_P0909"/>
<protein>
    <submittedName>
        <fullName evidence="2">Type IV pilus assembly protein PilW</fullName>
    </submittedName>
</protein>